<accession>A0A9N7NV78</accession>
<evidence type="ECO:0000313" key="4">
    <source>
        <dbReference type="EMBL" id="CAA0838883.1"/>
    </source>
</evidence>
<sequence>MAQSPHVVVEITSKEMVKPSSPTPLHLRTLKLSYIDQLLRSAYISFILFYNPSHDQTIPNDDDLNRTSRHLKESLSHTLTSFYPLAGRLLDSSTVHCNDAGAELSVARVLSRRLDEALLDQDDVERYLPEGPTGARPLSRRAASASVVGPTRVELVSAFVLESLLQALSSNDDDDDDRKVVLASHAVNLRPRKKALENMFGNCFMASFAYCSAREVLKLHELVGKLRESIRKVDEGYITGSENGGDVYLGDLYKALPMLVKGGTEACLFTSWCGFPFYEADFGWGRPVRVCPVASPVRNCVIFMDMNRLDQGDDDNNKRKGIEAWVSMADDGLEIIQKNFELISDDAKDPAENLSLVQAG</sequence>
<evidence type="ECO:0000256" key="2">
    <source>
        <dbReference type="ARBA" id="ARBA00022679"/>
    </source>
</evidence>
<protein>
    <submittedName>
        <fullName evidence="4">Uncharacterized protein</fullName>
    </submittedName>
</protein>
<dbReference type="GO" id="GO:0016746">
    <property type="term" value="F:acyltransferase activity"/>
    <property type="evidence" value="ECO:0007669"/>
    <property type="project" value="UniProtKB-KW"/>
</dbReference>
<dbReference type="EMBL" id="CACSLK010031421">
    <property type="protein sequence ID" value="CAA0838883.1"/>
    <property type="molecule type" value="Genomic_DNA"/>
</dbReference>
<reference evidence="4" key="1">
    <citation type="submission" date="2019-12" db="EMBL/GenBank/DDBJ databases">
        <authorList>
            <person name="Scholes J."/>
        </authorList>
    </citation>
    <scope>NUCLEOTIDE SEQUENCE</scope>
</reference>
<comment type="caution">
    <text evidence="4">The sequence shown here is derived from an EMBL/GenBank/DDBJ whole genome shotgun (WGS) entry which is preliminary data.</text>
</comment>
<dbReference type="PANTHER" id="PTHR31623:SF17">
    <property type="entry name" value="F21J9.9"/>
    <property type="match status" value="1"/>
</dbReference>
<keyword evidence="2" id="KW-0808">Transferase</keyword>
<dbReference type="Gene3D" id="3.30.559.10">
    <property type="entry name" value="Chloramphenicol acetyltransferase-like domain"/>
    <property type="match status" value="2"/>
</dbReference>
<evidence type="ECO:0000313" key="5">
    <source>
        <dbReference type="Proteomes" id="UP001153555"/>
    </source>
</evidence>
<proteinExistence type="inferred from homology"/>
<keyword evidence="3" id="KW-0012">Acyltransferase</keyword>
<organism evidence="4 5">
    <name type="scientific">Striga hermonthica</name>
    <name type="common">Purple witchweed</name>
    <name type="synonym">Buchnera hermonthica</name>
    <dbReference type="NCBI Taxonomy" id="68872"/>
    <lineage>
        <taxon>Eukaryota</taxon>
        <taxon>Viridiplantae</taxon>
        <taxon>Streptophyta</taxon>
        <taxon>Embryophyta</taxon>
        <taxon>Tracheophyta</taxon>
        <taxon>Spermatophyta</taxon>
        <taxon>Magnoliopsida</taxon>
        <taxon>eudicotyledons</taxon>
        <taxon>Gunneridae</taxon>
        <taxon>Pentapetalae</taxon>
        <taxon>asterids</taxon>
        <taxon>lamiids</taxon>
        <taxon>Lamiales</taxon>
        <taxon>Orobanchaceae</taxon>
        <taxon>Buchnereae</taxon>
        <taxon>Striga</taxon>
    </lineage>
</organism>
<name>A0A9N7NV78_STRHE</name>
<keyword evidence="5" id="KW-1185">Reference proteome</keyword>
<dbReference type="PANTHER" id="PTHR31623">
    <property type="entry name" value="F21J9.9"/>
    <property type="match status" value="1"/>
</dbReference>
<dbReference type="AlphaFoldDB" id="A0A9N7NV78"/>
<gene>
    <name evidence="4" type="ORF">SHERM_05456</name>
</gene>
<dbReference type="Proteomes" id="UP001153555">
    <property type="component" value="Unassembled WGS sequence"/>
</dbReference>
<evidence type="ECO:0000256" key="3">
    <source>
        <dbReference type="ARBA" id="ARBA00023315"/>
    </source>
</evidence>
<dbReference type="OrthoDB" id="671439at2759"/>
<evidence type="ECO:0000256" key="1">
    <source>
        <dbReference type="ARBA" id="ARBA00009861"/>
    </source>
</evidence>
<dbReference type="Pfam" id="PF02458">
    <property type="entry name" value="Transferase"/>
    <property type="match status" value="2"/>
</dbReference>
<comment type="similarity">
    <text evidence="1">Belongs to the plant acyltransferase family.</text>
</comment>
<dbReference type="InterPro" id="IPR023213">
    <property type="entry name" value="CAT-like_dom_sf"/>
</dbReference>